<keyword evidence="5" id="KW-0472">Membrane</keyword>
<evidence type="ECO:0000256" key="6">
    <source>
        <dbReference type="SAM" id="MobiDB-lite"/>
    </source>
</evidence>
<keyword evidence="3" id="KW-0812">Transmembrane</keyword>
<dbReference type="InParanoid" id="F0XFX1"/>
<proteinExistence type="predicted"/>
<gene>
    <name evidence="7" type="ORF">CMQ_2500</name>
</gene>
<dbReference type="eggNOG" id="KOG0569">
    <property type="taxonomic scope" value="Eukaryota"/>
</dbReference>
<keyword evidence="2" id="KW-0813">Transport</keyword>
<evidence type="ECO:0000313" key="8">
    <source>
        <dbReference type="Proteomes" id="UP000007796"/>
    </source>
</evidence>
<evidence type="ECO:0000256" key="5">
    <source>
        <dbReference type="ARBA" id="ARBA00023136"/>
    </source>
</evidence>
<dbReference type="InterPro" id="IPR050814">
    <property type="entry name" value="Myo-inositol_Transporter"/>
</dbReference>
<reference evidence="7 8" key="1">
    <citation type="journal article" date="2011" name="Proc. Natl. Acad. Sci. U.S.A.">
        <title>Genome and transcriptome analyses of the mountain pine beetle-fungal symbiont Grosmannia clavigera, a lodgepole pine pathogen.</title>
        <authorList>
            <person name="DiGuistini S."/>
            <person name="Wang Y."/>
            <person name="Liao N.Y."/>
            <person name="Taylor G."/>
            <person name="Tanguay P."/>
            <person name="Feau N."/>
            <person name="Henrissat B."/>
            <person name="Chan S.K."/>
            <person name="Hesse-Orce U."/>
            <person name="Alamouti S.M."/>
            <person name="Tsui C.K.M."/>
            <person name="Docking R.T."/>
            <person name="Levasseur A."/>
            <person name="Haridas S."/>
            <person name="Robertson G."/>
            <person name="Birol I."/>
            <person name="Holt R.A."/>
            <person name="Marra M.A."/>
            <person name="Hamelin R.C."/>
            <person name="Hirst M."/>
            <person name="Jones S.J.M."/>
            <person name="Bohlmann J."/>
            <person name="Breuil C."/>
        </authorList>
    </citation>
    <scope>NUCLEOTIDE SEQUENCE [LARGE SCALE GENOMIC DNA]</scope>
    <source>
        <strain evidence="8">kw1407 / UAMH 11150</strain>
    </source>
</reference>
<name>F0XFX1_GROCL</name>
<organism evidence="8">
    <name type="scientific">Grosmannia clavigera (strain kw1407 / UAMH 11150)</name>
    <name type="common">Blue stain fungus</name>
    <name type="synonym">Graphiocladiella clavigera</name>
    <dbReference type="NCBI Taxonomy" id="655863"/>
    <lineage>
        <taxon>Eukaryota</taxon>
        <taxon>Fungi</taxon>
        <taxon>Dikarya</taxon>
        <taxon>Ascomycota</taxon>
        <taxon>Pezizomycotina</taxon>
        <taxon>Sordariomycetes</taxon>
        <taxon>Sordariomycetidae</taxon>
        <taxon>Ophiostomatales</taxon>
        <taxon>Ophiostomataceae</taxon>
        <taxon>Leptographium</taxon>
    </lineage>
</organism>
<accession>F0XFX1</accession>
<dbReference type="GO" id="GO:0022857">
    <property type="term" value="F:transmembrane transporter activity"/>
    <property type="evidence" value="ECO:0007669"/>
    <property type="project" value="InterPro"/>
</dbReference>
<dbReference type="PANTHER" id="PTHR48020:SF13">
    <property type="entry name" value="MAJOR FACILITATOR SUPERFAMILY (MFS) PROFILE DOMAIN-CONTAINING PROTEIN"/>
    <property type="match status" value="1"/>
</dbReference>
<evidence type="ECO:0000256" key="4">
    <source>
        <dbReference type="ARBA" id="ARBA00022989"/>
    </source>
</evidence>
<dbReference type="RefSeq" id="XP_014172902.1">
    <property type="nucleotide sequence ID" value="XM_014317427.1"/>
</dbReference>
<protein>
    <submittedName>
        <fullName evidence="7">Sugar transporter</fullName>
    </submittedName>
</protein>
<dbReference type="Gene3D" id="1.20.1250.20">
    <property type="entry name" value="MFS general substrate transporter like domains"/>
    <property type="match status" value="1"/>
</dbReference>
<dbReference type="OrthoDB" id="5290825at2759"/>
<dbReference type="Proteomes" id="UP000007796">
    <property type="component" value="Unassembled WGS sequence"/>
</dbReference>
<keyword evidence="4" id="KW-1133">Transmembrane helix</keyword>
<keyword evidence="8" id="KW-1185">Reference proteome</keyword>
<dbReference type="GO" id="GO:0016020">
    <property type="term" value="C:membrane"/>
    <property type="evidence" value="ECO:0007669"/>
    <property type="project" value="UniProtKB-SubCell"/>
</dbReference>
<dbReference type="STRING" id="655863.F0XFX1"/>
<evidence type="ECO:0000313" key="7">
    <source>
        <dbReference type="EMBL" id="EFX03420.1"/>
    </source>
</evidence>
<evidence type="ECO:0000256" key="1">
    <source>
        <dbReference type="ARBA" id="ARBA00004370"/>
    </source>
</evidence>
<sequence>MGDIVTGAEKTASHDEKVSDPTLNHIENSPAAVNEIKNPLQNFTPEQTTQNARAFAEANGMREHADLFARGALVARDPTRFEKMPQLSVDEISALKYELEHKWHGPFVLWYSIALCAIGAATQGWDQTGSNGANLRANYGASTVMIAQQMCGINIISFYSSSIFEQVGYTPTQALYASLGYGAVQVVSTIPTLFLIDTKGRRTLTLSKIAKPPSIIERERLDANEA</sequence>
<dbReference type="HOGENOM" id="CLU_1224888_0_0_1"/>
<evidence type="ECO:0000256" key="2">
    <source>
        <dbReference type="ARBA" id="ARBA00022448"/>
    </source>
</evidence>
<evidence type="ECO:0000256" key="3">
    <source>
        <dbReference type="ARBA" id="ARBA00022692"/>
    </source>
</evidence>
<comment type="subcellular location">
    <subcellularLocation>
        <location evidence="1">Membrane</location>
    </subcellularLocation>
</comment>
<dbReference type="AlphaFoldDB" id="F0XFX1"/>
<dbReference type="Pfam" id="PF00083">
    <property type="entry name" value="Sugar_tr"/>
    <property type="match status" value="1"/>
</dbReference>
<dbReference type="SUPFAM" id="SSF103473">
    <property type="entry name" value="MFS general substrate transporter"/>
    <property type="match status" value="1"/>
</dbReference>
<dbReference type="EMBL" id="GL629766">
    <property type="protein sequence ID" value="EFX03420.1"/>
    <property type="molecule type" value="Genomic_DNA"/>
</dbReference>
<feature type="region of interest" description="Disordered" evidence="6">
    <location>
        <begin position="1"/>
        <end position="23"/>
    </location>
</feature>
<dbReference type="PANTHER" id="PTHR48020">
    <property type="entry name" value="PROTON MYO-INOSITOL COTRANSPORTER"/>
    <property type="match status" value="1"/>
</dbReference>
<dbReference type="InterPro" id="IPR005828">
    <property type="entry name" value="MFS_sugar_transport-like"/>
</dbReference>
<dbReference type="GeneID" id="25975497"/>
<keyword evidence="7" id="KW-0762">Sugar transport</keyword>
<dbReference type="InterPro" id="IPR036259">
    <property type="entry name" value="MFS_trans_sf"/>
</dbReference>